<dbReference type="EMBL" id="KN822025">
    <property type="protein sequence ID" value="KIM64942.1"/>
    <property type="molecule type" value="Genomic_DNA"/>
</dbReference>
<proteinExistence type="predicted"/>
<gene>
    <name evidence="1" type="ORF">SCLCIDRAFT_23043</name>
</gene>
<reference evidence="2" key="2">
    <citation type="submission" date="2015-01" db="EMBL/GenBank/DDBJ databases">
        <title>Evolutionary Origins and Diversification of the Mycorrhizal Mutualists.</title>
        <authorList>
            <consortium name="DOE Joint Genome Institute"/>
            <consortium name="Mycorrhizal Genomics Consortium"/>
            <person name="Kohler A."/>
            <person name="Kuo A."/>
            <person name="Nagy L.G."/>
            <person name="Floudas D."/>
            <person name="Copeland A."/>
            <person name="Barry K.W."/>
            <person name="Cichocki N."/>
            <person name="Veneault-Fourrey C."/>
            <person name="LaButti K."/>
            <person name="Lindquist E.A."/>
            <person name="Lipzen A."/>
            <person name="Lundell T."/>
            <person name="Morin E."/>
            <person name="Murat C."/>
            <person name="Riley R."/>
            <person name="Ohm R."/>
            <person name="Sun H."/>
            <person name="Tunlid A."/>
            <person name="Henrissat B."/>
            <person name="Grigoriev I.V."/>
            <person name="Hibbett D.S."/>
            <person name="Martin F."/>
        </authorList>
    </citation>
    <scope>NUCLEOTIDE SEQUENCE [LARGE SCALE GENOMIC DNA]</scope>
    <source>
        <strain evidence="2">Foug A</strain>
    </source>
</reference>
<protein>
    <submittedName>
        <fullName evidence="1">Uncharacterized protein</fullName>
    </submittedName>
</protein>
<organism evidence="1 2">
    <name type="scientific">Scleroderma citrinum Foug A</name>
    <dbReference type="NCBI Taxonomy" id="1036808"/>
    <lineage>
        <taxon>Eukaryota</taxon>
        <taxon>Fungi</taxon>
        <taxon>Dikarya</taxon>
        <taxon>Basidiomycota</taxon>
        <taxon>Agaricomycotina</taxon>
        <taxon>Agaricomycetes</taxon>
        <taxon>Agaricomycetidae</taxon>
        <taxon>Boletales</taxon>
        <taxon>Sclerodermatineae</taxon>
        <taxon>Sclerodermataceae</taxon>
        <taxon>Scleroderma</taxon>
    </lineage>
</organism>
<evidence type="ECO:0000313" key="1">
    <source>
        <dbReference type="EMBL" id="KIM64942.1"/>
    </source>
</evidence>
<dbReference type="Proteomes" id="UP000053989">
    <property type="component" value="Unassembled WGS sequence"/>
</dbReference>
<name>A0A0C3AJ66_9AGAM</name>
<dbReference type="AlphaFoldDB" id="A0A0C3AJ66"/>
<dbReference type="STRING" id="1036808.A0A0C3AJ66"/>
<dbReference type="InParanoid" id="A0A0C3AJ66"/>
<evidence type="ECO:0000313" key="2">
    <source>
        <dbReference type="Proteomes" id="UP000053989"/>
    </source>
</evidence>
<dbReference type="OrthoDB" id="3244185at2759"/>
<accession>A0A0C3AJ66</accession>
<reference evidence="1 2" key="1">
    <citation type="submission" date="2014-04" db="EMBL/GenBank/DDBJ databases">
        <authorList>
            <consortium name="DOE Joint Genome Institute"/>
            <person name="Kuo A."/>
            <person name="Kohler A."/>
            <person name="Nagy L.G."/>
            <person name="Floudas D."/>
            <person name="Copeland A."/>
            <person name="Barry K.W."/>
            <person name="Cichocki N."/>
            <person name="Veneault-Fourrey C."/>
            <person name="LaButti K."/>
            <person name="Lindquist E.A."/>
            <person name="Lipzen A."/>
            <person name="Lundell T."/>
            <person name="Morin E."/>
            <person name="Murat C."/>
            <person name="Sun H."/>
            <person name="Tunlid A."/>
            <person name="Henrissat B."/>
            <person name="Grigoriev I.V."/>
            <person name="Hibbett D.S."/>
            <person name="Martin F."/>
            <person name="Nordberg H.P."/>
            <person name="Cantor M.N."/>
            <person name="Hua S.X."/>
        </authorList>
    </citation>
    <scope>NUCLEOTIDE SEQUENCE [LARGE SCALE GENOMIC DNA]</scope>
    <source>
        <strain evidence="1 2">Foug A</strain>
    </source>
</reference>
<dbReference type="HOGENOM" id="CLU_006344_0_2_1"/>
<sequence length="248" mass="28063">MALWLQRQEGIYHKTAYYAWRQLRQAASTVSINRRHGGGVDSSDTGSEVGDCLEESAGDGVNHPFVPQSSVAVQELQIDYKAPKFLASRTTRDKVVLPMESDCFDIFSCLYIESQPSVVTGHGSAWLKIHARLKVAARGRKAESPSKFNTVFVWDEGHQQSFFARPDAMRIMQVHVIFELPDHLRRYPHPLAYIKWFTSLHRRDPISDQFVVTHSMSNHQPNVSVISVNHFVCPCHLQGQCGKQISSD</sequence>
<keyword evidence="2" id="KW-1185">Reference proteome</keyword>